<dbReference type="AlphaFoldDB" id="T2M786"/>
<evidence type="ECO:0000256" key="1">
    <source>
        <dbReference type="ARBA" id="ARBA00004141"/>
    </source>
</evidence>
<keyword evidence="4 9" id="KW-0863">Zinc-finger</keyword>
<gene>
    <name evidence="12" type="primary">RNFT2</name>
</gene>
<dbReference type="PANTHER" id="PTHR15860">
    <property type="entry name" value="UNCHARACTERIZED RING FINGER-CONTAINING PROTEIN"/>
    <property type="match status" value="1"/>
</dbReference>
<dbReference type="InterPro" id="IPR013083">
    <property type="entry name" value="Znf_RING/FYVE/PHD"/>
</dbReference>
<reference evidence="12" key="1">
    <citation type="journal article" date="2013" name="Genome Biol. Evol.">
        <title>Punctuated emergences of genetic and phenotypic innovations in eumetazoan, bilaterian, euteleostome, and hominidae ancestors.</title>
        <authorList>
            <person name="Wenger Y."/>
            <person name="Galliot B."/>
        </authorList>
    </citation>
    <scope>NUCLEOTIDE SEQUENCE</scope>
    <source>
        <tissue evidence="12">Whole animals</tissue>
    </source>
</reference>
<dbReference type="EMBL" id="HAAD01001886">
    <property type="protein sequence ID" value="CDG68118.1"/>
    <property type="molecule type" value="mRNA"/>
</dbReference>
<dbReference type="CDD" id="cd16532">
    <property type="entry name" value="RING-HC_RNFT1-like"/>
    <property type="match status" value="1"/>
</dbReference>
<dbReference type="InterPro" id="IPR044235">
    <property type="entry name" value="RNFT1/2"/>
</dbReference>
<evidence type="ECO:0000313" key="12">
    <source>
        <dbReference type="EMBL" id="CDG68118.1"/>
    </source>
</evidence>
<feature type="transmembrane region" description="Helical" evidence="10">
    <location>
        <begin position="230"/>
        <end position="257"/>
    </location>
</feature>
<evidence type="ECO:0000259" key="11">
    <source>
        <dbReference type="PROSITE" id="PS50089"/>
    </source>
</evidence>
<dbReference type="GO" id="GO:0061630">
    <property type="term" value="F:ubiquitin protein ligase activity"/>
    <property type="evidence" value="ECO:0007669"/>
    <property type="project" value="InterPro"/>
</dbReference>
<evidence type="ECO:0000256" key="5">
    <source>
        <dbReference type="ARBA" id="ARBA00022786"/>
    </source>
</evidence>
<dbReference type="GO" id="GO:0008270">
    <property type="term" value="F:zinc ion binding"/>
    <property type="evidence" value="ECO:0007669"/>
    <property type="project" value="UniProtKB-KW"/>
</dbReference>
<feature type="transmembrane region" description="Helical" evidence="10">
    <location>
        <begin position="188"/>
        <end position="210"/>
    </location>
</feature>
<dbReference type="PROSITE" id="PS50089">
    <property type="entry name" value="ZF_RING_2"/>
    <property type="match status" value="1"/>
</dbReference>
<keyword evidence="3" id="KW-0479">Metal-binding</keyword>
<dbReference type="InterPro" id="IPR001841">
    <property type="entry name" value="Znf_RING"/>
</dbReference>
<keyword evidence="5" id="KW-0833">Ubl conjugation pathway</keyword>
<accession>T2M786</accession>
<evidence type="ECO:0000256" key="6">
    <source>
        <dbReference type="ARBA" id="ARBA00022833"/>
    </source>
</evidence>
<proteinExistence type="evidence at transcript level"/>
<dbReference type="SUPFAM" id="SSF57850">
    <property type="entry name" value="RING/U-box"/>
    <property type="match status" value="1"/>
</dbReference>
<dbReference type="InterPro" id="IPR017907">
    <property type="entry name" value="Znf_RING_CS"/>
</dbReference>
<dbReference type="OrthoDB" id="9049620at2759"/>
<keyword evidence="2 10" id="KW-0812">Transmembrane</keyword>
<keyword evidence="7 10" id="KW-1133">Transmembrane helix</keyword>
<feature type="domain" description="RING-type" evidence="11">
    <location>
        <begin position="357"/>
        <end position="396"/>
    </location>
</feature>
<dbReference type="SMART" id="SM00184">
    <property type="entry name" value="RING"/>
    <property type="match status" value="1"/>
</dbReference>
<evidence type="ECO:0000256" key="4">
    <source>
        <dbReference type="ARBA" id="ARBA00022771"/>
    </source>
</evidence>
<sequence length="483" mass="55174">MAINNLTYTENSRENNISSIISFRSTPLLRGSHFRSASWSHQNISTVPRSAMETIFSPMRVIQQFQASTAVTNSNRGGVSQAVNSNHMRTRSEAGMLTRNSSSVEIDIGGDLPDQPSDSTTNRTQDHMEFLGTISWLEKALPFCLLVLSRIMWDHRLGILVLVGLFGTFLHVNNSIKNQVGLKEKRLNHVCLGIFLFLVMNIFFIYFVFSAQHLENCLLLKKASFTKLDLWTVLWAVGITDFVVRFATMALKCILIVTPRRIVHFRMRGKYFLIIENISQLYRTLLPSPHWYAFFTDYNAGGEYFAVISTILYILLKLRMLFVKGKEVLDSLRCFWKDTRYGKTPSKEQLIEFGDSCPICQEEMDDPIELNSCKHIFCEDCIVMWFDRERTCPMCRAKVADDPLWRDGSTQAFVQTQSFYLKIMISISAEDLVECTVAVSARFRVFIRPKTSLEAAICNKAGVNIEDINLSRSTIDINLSRSS</sequence>
<evidence type="ECO:0000256" key="10">
    <source>
        <dbReference type="SAM" id="Phobius"/>
    </source>
</evidence>
<evidence type="ECO:0000256" key="7">
    <source>
        <dbReference type="ARBA" id="ARBA00022989"/>
    </source>
</evidence>
<comment type="subcellular location">
    <subcellularLocation>
        <location evidence="1">Membrane</location>
        <topology evidence="1">Multi-pass membrane protein</topology>
    </subcellularLocation>
</comment>
<evidence type="ECO:0000256" key="8">
    <source>
        <dbReference type="ARBA" id="ARBA00023136"/>
    </source>
</evidence>
<evidence type="ECO:0000256" key="2">
    <source>
        <dbReference type="ARBA" id="ARBA00022692"/>
    </source>
</evidence>
<evidence type="ECO:0000256" key="9">
    <source>
        <dbReference type="PROSITE-ProRule" id="PRU00175"/>
    </source>
</evidence>
<dbReference type="PANTHER" id="PTHR15860:SF0">
    <property type="entry name" value="LP20373P"/>
    <property type="match status" value="1"/>
</dbReference>
<keyword evidence="8 10" id="KW-0472">Membrane</keyword>
<dbReference type="Gene3D" id="3.30.40.10">
    <property type="entry name" value="Zinc/RING finger domain, C3HC4 (zinc finger)"/>
    <property type="match status" value="1"/>
</dbReference>
<feature type="transmembrane region" description="Helical" evidence="10">
    <location>
        <begin position="157"/>
        <end position="176"/>
    </location>
</feature>
<dbReference type="GO" id="GO:1904294">
    <property type="term" value="P:positive regulation of ERAD pathway"/>
    <property type="evidence" value="ECO:0007669"/>
    <property type="project" value="InterPro"/>
</dbReference>
<name>T2M786_HYDVU</name>
<feature type="transmembrane region" description="Helical" evidence="10">
    <location>
        <begin position="298"/>
        <end position="316"/>
    </location>
</feature>
<dbReference type="GO" id="GO:0016020">
    <property type="term" value="C:membrane"/>
    <property type="evidence" value="ECO:0007669"/>
    <property type="project" value="UniProtKB-SubCell"/>
</dbReference>
<dbReference type="Pfam" id="PF13639">
    <property type="entry name" value="zf-RING_2"/>
    <property type="match status" value="1"/>
</dbReference>
<organism evidence="12">
    <name type="scientific">Hydra vulgaris</name>
    <name type="common">Hydra</name>
    <name type="synonym">Hydra attenuata</name>
    <dbReference type="NCBI Taxonomy" id="6087"/>
    <lineage>
        <taxon>Eukaryota</taxon>
        <taxon>Metazoa</taxon>
        <taxon>Cnidaria</taxon>
        <taxon>Hydrozoa</taxon>
        <taxon>Hydroidolina</taxon>
        <taxon>Anthoathecata</taxon>
        <taxon>Aplanulata</taxon>
        <taxon>Hydridae</taxon>
        <taxon>Hydra</taxon>
    </lineage>
</organism>
<protein>
    <submittedName>
        <fullName evidence="12">RING finger and transmembrane domain-containing protein 2</fullName>
    </submittedName>
</protein>
<evidence type="ECO:0000256" key="3">
    <source>
        <dbReference type="ARBA" id="ARBA00022723"/>
    </source>
</evidence>
<dbReference type="PROSITE" id="PS00518">
    <property type="entry name" value="ZF_RING_1"/>
    <property type="match status" value="1"/>
</dbReference>
<keyword evidence="6" id="KW-0862">Zinc</keyword>